<sequence>MLMGIVELHNNDILHISDNRAVAEFFGTTPEAMQNRFASDLGVPQQTIQEWVSYYRQAQQVQAAVRFEYSHDTPNGQRWLAASVCPIAVSPTGYPRFSYIVEDITASKQDKEHIEASLREKEVLLKEIHHRVKNNLGIVSSLLQMQSRRTQDAQANAILRDSHNRIASIALVHEKLYCSQDLANIDFAHYIRNLTAHLFASYNTSSNLIQLSINTEKVSLDIETAVPCGLIINELVSNALKYAFPDNRAGQIKVKFYQENEHNLILIVQDNGIGLPENFDHKKSKTLGINLVQGLVKQLRGSIDINCQQGTEFRISFGKSRT</sequence>
<dbReference type="InterPro" id="IPR035965">
    <property type="entry name" value="PAS-like_dom_sf"/>
</dbReference>
<evidence type="ECO:0000313" key="9">
    <source>
        <dbReference type="EMBL" id="MBH8564172.1"/>
    </source>
</evidence>
<feature type="domain" description="Histidine kinase" evidence="8">
    <location>
        <begin position="127"/>
        <end position="321"/>
    </location>
</feature>
<comment type="caution">
    <text evidence="9">The sequence shown here is derived from an EMBL/GenBank/DDBJ whole genome shotgun (WGS) entry which is preliminary data.</text>
</comment>
<dbReference type="InterPro" id="IPR000014">
    <property type="entry name" value="PAS"/>
</dbReference>
<dbReference type="PROSITE" id="PS50109">
    <property type="entry name" value="HIS_KIN"/>
    <property type="match status" value="1"/>
</dbReference>
<dbReference type="SUPFAM" id="SSF55785">
    <property type="entry name" value="PYP-like sensor domain (PAS domain)"/>
    <property type="match status" value="1"/>
</dbReference>
<dbReference type="Proteomes" id="UP000632766">
    <property type="component" value="Unassembled WGS sequence"/>
</dbReference>
<dbReference type="Gene3D" id="3.30.565.10">
    <property type="entry name" value="Histidine kinase-like ATPase, C-terminal domain"/>
    <property type="match status" value="1"/>
</dbReference>
<keyword evidence="5" id="KW-0547">Nucleotide-binding</keyword>
<evidence type="ECO:0000313" key="10">
    <source>
        <dbReference type="Proteomes" id="UP000632766"/>
    </source>
</evidence>
<dbReference type="PANTHER" id="PTHR41523">
    <property type="entry name" value="TWO-COMPONENT SYSTEM SENSOR PROTEIN"/>
    <property type="match status" value="1"/>
</dbReference>
<organism evidence="9 10">
    <name type="scientific">Amazonocrinis nigriterrae CENA67</name>
    <dbReference type="NCBI Taxonomy" id="2794033"/>
    <lineage>
        <taxon>Bacteria</taxon>
        <taxon>Bacillati</taxon>
        <taxon>Cyanobacteriota</taxon>
        <taxon>Cyanophyceae</taxon>
        <taxon>Nostocales</taxon>
        <taxon>Nostocaceae</taxon>
        <taxon>Amazonocrinis</taxon>
        <taxon>Amazonocrinis nigriterrae</taxon>
    </lineage>
</organism>
<keyword evidence="3" id="KW-0597">Phosphoprotein</keyword>
<protein>
    <recommendedName>
        <fullName evidence="2">histidine kinase</fullName>
        <ecNumber evidence="2">2.7.13.3</ecNumber>
    </recommendedName>
</protein>
<keyword evidence="6" id="KW-0418">Kinase</keyword>
<dbReference type="EC" id="2.7.13.3" evidence="2"/>
<evidence type="ECO:0000256" key="6">
    <source>
        <dbReference type="ARBA" id="ARBA00022777"/>
    </source>
</evidence>
<reference evidence="9 10" key="1">
    <citation type="journal article" date="2021" name="Int. J. Syst. Evol. Microbiol.">
        <title>Amazonocrinis nigriterrae gen. nov., sp. nov., Atlanticothrix silvestris gen. nov., sp. nov. and Dendronalium phyllosphericum gen. nov., sp. nov., nostocacean cyanobacteria from Brazilian environments.</title>
        <authorList>
            <person name="Alvarenga D.O."/>
            <person name="Andreote A.P.D."/>
            <person name="Branco L.H.Z."/>
            <person name="Delbaje E."/>
            <person name="Cruz R.B."/>
            <person name="Varani A.M."/>
            <person name="Fiore M.F."/>
        </authorList>
    </citation>
    <scope>NUCLEOTIDE SEQUENCE [LARGE SCALE GENOMIC DNA]</scope>
    <source>
        <strain evidence="9 10">CENA67</strain>
    </source>
</reference>
<dbReference type="InterPro" id="IPR036890">
    <property type="entry name" value="HATPase_C_sf"/>
</dbReference>
<dbReference type="PANTHER" id="PTHR41523:SF8">
    <property type="entry name" value="ETHYLENE RESPONSE SENSOR PROTEIN"/>
    <property type="match status" value="1"/>
</dbReference>
<dbReference type="GO" id="GO:0005524">
    <property type="term" value="F:ATP binding"/>
    <property type="evidence" value="ECO:0007669"/>
    <property type="project" value="UniProtKB-KW"/>
</dbReference>
<dbReference type="Pfam" id="PF02518">
    <property type="entry name" value="HATPase_c"/>
    <property type="match status" value="1"/>
</dbReference>
<keyword evidence="10" id="KW-1185">Reference proteome</keyword>
<evidence type="ECO:0000259" key="8">
    <source>
        <dbReference type="PROSITE" id="PS50109"/>
    </source>
</evidence>
<dbReference type="AlphaFoldDB" id="A0A8J7HRG6"/>
<evidence type="ECO:0000256" key="3">
    <source>
        <dbReference type="ARBA" id="ARBA00022553"/>
    </source>
</evidence>
<evidence type="ECO:0000256" key="2">
    <source>
        <dbReference type="ARBA" id="ARBA00012438"/>
    </source>
</evidence>
<evidence type="ECO:0000256" key="5">
    <source>
        <dbReference type="ARBA" id="ARBA00022741"/>
    </source>
</evidence>
<dbReference type="EMBL" id="JAECZC010000036">
    <property type="protein sequence ID" value="MBH8564172.1"/>
    <property type="molecule type" value="Genomic_DNA"/>
</dbReference>
<dbReference type="Pfam" id="PF07568">
    <property type="entry name" value="HisKA_2"/>
    <property type="match status" value="1"/>
</dbReference>
<keyword evidence="7" id="KW-0067">ATP-binding</keyword>
<dbReference type="GO" id="GO:0004673">
    <property type="term" value="F:protein histidine kinase activity"/>
    <property type="evidence" value="ECO:0007669"/>
    <property type="project" value="UniProtKB-EC"/>
</dbReference>
<comment type="catalytic activity">
    <reaction evidence="1">
        <text>ATP + protein L-histidine = ADP + protein N-phospho-L-histidine.</text>
        <dbReference type="EC" id="2.7.13.3"/>
    </reaction>
</comment>
<accession>A0A8J7HRG6</accession>
<dbReference type="Gene3D" id="3.30.450.20">
    <property type="entry name" value="PAS domain"/>
    <property type="match status" value="1"/>
</dbReference>
<dbReference type="InterPro" id="IPR011495">
    <property type="entry name" value="Sig_transdc_His_kin_sub2_dim/P"/>
</dbReference>
<dbReference type="SMART" id="SM00387">
    <property type="entry name" value="HATPase_c"/>
    <property type="match status" value="1"/>
</dbReference>
<name>A0A8J7HRG6_9NOST</name>
<proteinExistence type="predicted"/>
<dbReference type="SUPFAM" id="SSF55874">
    <property type="entry name" value="ATPase domain of HSP90 chaperone/DNA topoisomerase II/histidine kinase"/>
    <property type="match status" value="1"/>
</dbReference>
<dbReference type="CDD" id="cd00130">
    <property type="entry name" value="PAS"/>
    <property type="match status" value="1"/>
</dbReference>
<keyword evidence="4" id="KW-0808">Transferase</keyword>
<dbReference type="NCBIfam" id="TIGR00229">
    <property type="entry name" value="sensory_box"/>
    <property type="match status" value="1"/>
</dbReference>
<dbReference type="InterPro" id="IPR003594">
    <property type="entry name" value="HATPase_dom"/>
</dbReference>
<evidence type="ECO:0000256" key="7">
    <source>
        <dbReference type="ARBA" id="ARBA00022840"/>
    </source>
</evidence>
<evidence type="ECO:0000256" key="4">
    <source>
        <dbReference type="ARBA" id="ARBA00022679"/>
    </source>
</evidence>
<evidence type="ECO:0000256" key="1">
    <source>
        <dbReference type="ARBA" id="ARBA00000085"/>
    </source>
</evidence>
<gene>
    <name evidence="9" type="ORF">I8748_18600</name>
</gene>
<dbReference type="InterPro" id="IPR005467">
    <property type="entry name" value="His_kinase_dom"/>
</dbReference>